<evidence type="ECO:0000313" key="9">
    <source>
        <dbReference type="Proteomes" id="UP000316213"/>
    </source>
</evidence>
<dbReference type="NCBIfam" id="TIGR01128">
    <property type="entry name" value="holA"/>
    <property type="match status" value="1"/>
</dbReference>
<comment type="similarity">
    <text evidence="6">Belongs to the DNA polymerase HolA subunit family.</text>
</comment>
<dbReference type="RefSeq" id="WP_146577514.1">
    <property type="nucleotide sequence ID" value="NZ_SJPM01000003.1"/>
</dbReference>
<dbReference type="Proteomes" id="UP000316213">
    <property type="component" value="Unassembled WGS sequence"/>
</dbReference>
<proteinExistence type="inferred from homology"/>
<evidence type="ECO:0000313" key="8">
    <source>
        <dbReference type="EMBL" id="TWT98844.1"/>
    </source>
</evidence>
<dbReference type="GO" id="GO:0003887">
    <property type="term" value="F:DNA-directed DNA polymerase activity"/>
    <property type="evidence" value="ECO:0007669"/>
    <property type="project" value="UniProtKB-KW"/>
</dbReference>
<dbReference type="InterPro" id="IPR027417">
    <property type="entry name" value="P-loop_NTPase"/>
</dbReference>
<evidence type="ECO:0000256" key="1">
    <source>
        <dbReference type="ARBA" id="ARBA00012417"/>
    </source>
</evidence>
<dbReference type="EMBL" id="SJPM01000003">
    <property type="protein sequence ID" value="TWT98844.1"/>
    <property type="molecule type" value="Genomic_DNA"/>
</dbReference>
<dbReference type="PANTHER" id="PTHR34388">
    <property type="entry name" value="DNA POLYMERASE III SUBUNIT DELTA"/>
    <property type="match status" value="1"/>
</dbReference>
<dbReference type="InterPro" id="IPR008921">
    <property type="entry name" value="DNA_pol3_clamp-load_cplx_C"/>
</dbReference>
<dbReference type="SUPFAM" id="SSF52540">
    <property type="entry name" value="P-loop containing nucleoside triphosphate hydrolases"/>
    <property type="match status" value="1"/>
</dbReference>
<keyword evidence="3" id="KW-0548">Nucleotidyltransferase</keyword>
<keyword evidence="5" id="KW-0239">DNA-directed DNA polymerase</keyword>
<evidence type="ECO:0000256" key="5">
    <source>
        <dbReference type="ARBA" id="ARBA00022932"/>
    </source>
</evidence>
<keyword evidence="4" id="KW-0235">DNA replication</keyword>
<comment type="caution">
    <text evidence="8">The sequence shown here is derived from an EMBL/GenBank/DDBJ whole genome shotgun (WGS) entry which is preliminary data.</text>
</comment>
<evidence type="ECO:0000256" key="2">
    <source>
        <dbReference type="ARBA" id="ARBA00022679"/>
    </source>
</evidence>
<evidence type="ECO:0000256" key="7">
    <source>
        <dbReference type="ARBA" id="ARBA00049244"/>
    </source>
</evidence>
<dbReference type="Gene3D" id="3.40.50.300">
    <property type="entry name" value="P-loop containing nucleotide triphosphate hydrolases"/>
    <property type="match status" value="1"/>
</dbReference>
<comment type="catalytic activity">
    <reaction evidence="7">
        <text>DNA(n) + a 2'-deoxyribonucleoside 5'-triphosphate = DNA(n+1) + diphosphate</text>
        <dbReference type="Rhea" id="RHEA:22508"/>
        <dbReference type="Rhea" id="RHEA-COMP:17339"/>
        <dbReference type="Rhea" id="RHEA-COMP:17340"/>
        <dbReference type="ChEBI" id="CHEBI:33019"/>
        <dbReference type="ChEBI" id="CHEBI:61560"/>
        <dbReference type="ChEBI" id="CHEBI:173112"/>
        <dbReference type="EC" id="2.7.7.7"/>
    </reaction>
</comment>
<dbReference type="Gene3D" id="1.20.272.10">
    <property type="match status" value="1"/>
</dbReference>
<keyword evidence="2" id="KW-0808">Transferase</keyword>
<accession>A0A5C6AFU6</accession>
<protein>
    <recommendedName>
        <fullName evidence="1">DNA-directed DNA polymerase</fullName>
        <ecNumber evidence="1">2.7.7.7</ecNumber>
    </recommendedName>
</protein>
<dbReference type="GO" id="GO:0006261">
    <property type="term" value="P:DNA-templated DNA replication"/>
    <property type="evidence" value="ECO:0007669"/>
    <property type="project" value="TreeGrafter"/>
</dbReference>
<sequence>MPRQHAFEYISEASPTTAGERVAILYGNDSTLRRWSMDTLIGQSDWSQFDGETTKWSDLRDDLATASLFDFDAGDKRTLVIRSADKFVSNHRPEIEKYVAAPGDSARLVLELDSLATNTRLYKAADKDHLLVACGNATDAKLGVSAATRRKFLTGYVAKRHQTNLTAGAADALVELLDEDIGMLDTEIAKLALYVDVGGKIDETLVRNIVEGWKGKTVWQITDAIANGDAAEAIRQLDKLFTGGDKAIALLPQIAWSLRRLAMTTVVIEHRERTGRSWQFEDALSAAGIRRPAEAQSAKAQLKTMGRPRAKELLGWLLDADLRLKGTHSAEGRDRFLLEQLVLRLARGV</sequence>
<dbReference type="OrthoDB" id="269621at2"/>
<name>A0A5C6AFU6_9BACT</name>
<keyword evidence="9" id="KW-1185">Reference proteome</keyword>
<evidence type="ECO:0000256" key="3">
    <source>
        <dbReference type="ARBA" id="ARBA00022695"/>
    </source>
</evidence>
<dbReference type="AlphaFoldDB" id="A0A5C6AFU6"/>
<gene>
    <name evidence="8" type="ORF">Pla100_20100</name>
</gene>
<dbReference type="GO" id="GO:0009360">
    <property type="term" value="C:DNA polymerase III complex"/>
    <property type="evidence" value="ECO:0007669"/>
    <property type="project" value="TreeGrafter"/>
</dbReference>
<dbReference type="PANTHER" id="PTHR34388:SF1">
    <property type="entry name" value="DNA POLYMERASE III SUBUNIT DELTA"/>
    <property type="match status" value="1"/>
</dbReference>
<evidence type="ECO:0000256" key="6">
    <source>
        <dbReference type="ARBA" id="ARBA00034754"/>
    </source>
</evidence>
<dbReference type="GO" id="GO:0003677">
    <property type="term" value="F:DNA binding"/>
    <property type="evidence" value="ECO:0007669"/>
    <property type="project" value="InterPro"/>
</dbReference>
<reference evidence="8 9" key="1">
    <citation type="submission" date="2019-02" db="EMBL/GenBank/DDBJ databases">
        <title>Deep-cultivation of Planctomycetes and their phenomic and genomic characterization uncovers novel biology.</title>
        <authorList>
            <person name="Wiegand S."/>
            <person name="Jogler M."/>
            <person name="Boedeker C."/>
            <person name="Pinto D."/>
            <person name="Vollmers J."/>
            <person name="Rivas-Marin E."/>
            <person name="Kohn T."/>
            <person name="Peeters S.H."/>
            <person name="Heuer A."/>
            <person name="Rast P."/>
            <person name="Oberbeckmann S."/>
            <person name="Bunk B."/>
            <person name="Jeske O."/>
            <person name="Meyerdierks A."/>
            <person name="Storesund J.E."/>
            <person name="Kallscheuer N."/>
            <person name="Luecker S."/>
            <person name="Lage O.M."/>
            <person name="Pohl T."/>
            <person name="Merkel B.J."/>
            <person name="Hornburger P."/>
            <person name="Mueller R.-W."/>
            <person name="Bruemmer F."/>
            <person name="Labrenz M."/>
            <person name="Spormann A.M."/>
            <person name="Op Den Camp H."/>
            <person name="Overmann J."/>
            <person name="Amann R."/>
            <person name="Jetten M.S.M."/>
            <person name="Mascher T."/>
            <person name="Medema M.H."/>
            <person name="Devos D.P."/>
            <person name="Kaster A.-K."/>
            <person name="Ovreas L."/>
            <person name="Rohde M."/>
            <person name="Galperin M.Y."/>
            <person name="Jogler C."/>
        </authorList>
    </citation>
    <scope>NUCLEOTIDE SEQUENCE [LARGE SCALE GENOMIC DNA]</scope>
    <source>
        <strain evidence="8 9">Pla100</strain>
    </source>
</reference>
<dbReference type="InterPro" id="IPR005790">
    <property type="entry name" value="DNA_polIII_delta"/>
</dbReference>
<dbReference type="Gene3D" id="1.10.8.60">
    <property type="match status" value="1"/>
</dbReference>
<organism evidence="8 9">
    <name type="scientific">Neorhodopirellula pilleata</name>
    <dbReference type="NCBI Taxonomy" id="2714738"/>
    <lineage>
        <taxon>Bacteria</taxon>
        <taxon>Pseudomonadati</taxon>
        <taxon>Planctomycetota</taxon>
        <taxon>Planctomycetia</taxon>
        <taxon>Pirellulales</taxon>
        <taxon>Pirellulaceae</taxon>
        <taxon>Neorhodopirellula</taxon>
    </lineage>
</organism>
<dbReference type="EC" id="2.7.7.7" evidence="1"/>
<evidence type="ECO:0000256" key="4">
    <source>
        <dbReference type="ARBA" id="ARBA00022705"/>
    </source>
</evidence>
<dbReference type="SUPFAM" id="SSF48019">
    <property type="entry name" value="post-AAA+ oligomerization domain-like"/>
    <property type="match status" value="1"/>
</dbReference>